<gene>
    <name evidence="4" type="primary">rpmG</name>
    <name evidence="4" type="ORF">SPIL2461_LOCUS15525</name>
</gene>
<dbReference type="SUPFAM" id="SSF57829">
    <property type="entry name" value="Zn-binding ribosomal proteins"/>
    <property type="match status" value="1"/>
</dbReference>
<comment type="similarity">
    <text evidence="1">Belongs to the bacterial ribosomal protein bL33 family.</text>
</comment>
<dbReference type="AlphaFoldDB" id="A0A812UIU9"/>
<reference evidence="4" key="1">
    <citation type="submission" date="2021-02" db="EMBL/GenBank/DDBJ databases">
        <authorList>
            <person name="Dougan E. K."/>
            <person name="Rhodes N."/>
            <person name="Thang M."/>
            <person name="Chan C."/>
        </authorList>
    </citation>
    <scope>NUCLEOTIDE SEQUENCE</scope>
</reference>
<dbReference type="PANTHER" id="PTHR43168">
    <property type="entry name" value="50S RIBOSOMAL PROTEIN L33, CHLOROPLASTIC"/>
    <property type="match status" value="1"/>
</dbReference>
<dbReference type="InterPro" id="IPR038584">
    <property type="entry name" value="Ribosomal_bL33_sf"/>
</dbReference>
<dbReference type="InterPro" id="IPR001705">
    <property type="entry name" value="Ribosomal_bL33"/>
</dbReference>
<protein>
    <submittedName>
        <fullName evidence="4">RpmG protein</fullName>
    </submittedName>
</protein>
<comment type="caution">
    <text evidence="4">The sequence shown here is derived from an EMBL/GenBank/DDBJ whole genome shotgun (WGS) entry which is preliminary data.</text>
</comment>
<sequence>MSQGRQRQPRICEPDGGEGRVGLSCQCQPFEAFTFECELRLQVVSSTPTSWRAEAKPDTWPGATSASSALAAAVFVGASFARAVSSERLTSLSMAAHRKPTKKGRKLCVIECVEQRQMVKDGVPGAGGPRGGVSRYYTEKNVRNTPELLKLRKFNKYLGRHTLHVELK</sequence>
<organism evidence="4 5">
    <name type="scientific">Symbiodinium pilosum</name>
    <name type="common">Dinoflagellate</name>
    <dbReference type="NCBI Taxonomy" id="2952"/>
    <lineage>
        <taxon>Eukaryota</taxon>
        <taxon>Sar</taxon>
        <taxon>Alveolata</taxon>
        <taxon>Dinophyceae</taxon>
        <taxon>Suessiales</taxon>
        <taxon>Symbiodiniaceae</taxon>
        <taxon>Symbiodinium</taxon>
    </lineage>
</organism>
<evidence type="ECO:0000256" key="2">
    <source>
        <dbReference type="ARBA" id="ARBA00022980"/>
    </source>
</evidence>
<dbReference type="GO" id="GO:0005840">
    <property type="term" value="C:ribosome"/>
    <property type="evidence" value="ECO:0007669"/>
    <property type="project" value="UniProtKB-KW"/>
</dbReference>
<evidence type="ECO:0000256" key="3">
    <source>
        <dbReference type="ARBA" id="ARBA00023274"/>
    </source>
</evidence>
<dbReference type="InterPro" id="IPR011332">
    <property type="entry name" value="Ribosomal_zn-bd"/>
</dbReference>
<dbReference type="GO" id="GO:0003735">
    <property type="term" value="F:structural constituent of ribosome"/>
    <property type="evidence" value="ECO:0007669"/>
    <property type="project" value="InterPro"/>
</dbReference>
<name>A0A812UIU9_SYMPI</name>
<dbReference type="Proteomes" id="UP000649617">
    <property type="component" value="Unassembled WGS sequence"/>
</dbReference>
<dbReference type="Gene3D" id="2.20.28.120">
    <property type="entry name" value="Ribosomal protein L33"/>
    <property type="match status" value="1"/>
</dbReference>
<dbReference type="GO" id="GO:0006412">
    <property type="term" value="P:translation"/>
    <property type="evidence" value="ECO:0007669"/>
    <property type="project" value="InterPro"/>
</dbReference>
<dbReference type="Pfam" id="PF00471">
    <property type="entry name" value="Ribosomal_L33"/>
    <property type="match status" value="1"/>
</dbReference>
<evidence type="ECO:0000313" key="5">
    <source>
        <dbReference type="Proteomes" id="UP000649617"/>
    </source>
</evidence>
<dbReference type="GO" id="GO:0005737">
    <property type="term" value="C:cytoplasm"/>
    <property type="evidence" value="ECO:0007669"/>
    <property type="project" value="UniProtKB-ARBA"/>
</dbReference>
<keyword evidence="2" id="KW-0689">Ribosomal protein</keyword>
<keyword evidence="5" id="KW-1185">Reference proteome</keyword>
<dbReference type="GO" id="GO:1990904">
    <property type="term" value="C:ribonucleoprotein complex"/>
    <property type="evidence" value="ECO:0007669"/>
    <property type="project" value="UniProtKB-KW"/>
</dbReference>
<dbReference type="PANTHER" id="PTHR43168:SF2">
    <property type="entry name" value="LARGE RIBOSOMAL SUBUNIT PROTEIN BL33C"/>
    <property type="match status" value="1"/>
</dbReference>
<dbReference type="EMBL" id="CAJNIZ010038302">
    <property type="protein sequence ID" value="CAE7577108.1"/>
    <property type="molecule type" value="Genomic_DNA"/>
</dbReference>
<proteinExistence type="inferred from homology"/>
<evidence type="ECO:0000313" key="4">
    <source>
        <dbReference type="EMBL" id="CAE7577108.1"/>
    </source>
</evidence>
<evidence type="ECO:0000256" key="1">
    <source>
        <dbReference type="ARBA" id="ARBA00007596"/>
    </source>
</evidence>
<dbReference type="NCBIfam" id="TIGR01023">
    <property type="entry name" value="rpmG_bact"/>
    <property type="match status" value="1"/>
</dbReference>
<keyword evidence="3" id="KW-0687">Ribonucleoprotein</keyword>
<accession>A0A812UIU9</accession>
<dbReference type="OrthoDB" id="361870at2759"/>